<evidence type="ECO:0000313" key="3">
    <source>
        <dbReference type="Proteomes" id="UP000664332"/>
    </source>
</evidence>
<dbReference type="RefSeq" id="WP_207279068.1">
    <property type="nucleotide sequence ID" value="NZ_JAFLEQ010000015.1"/>
</dbReference>
<feature type="region of interest" description="Disordered" evidence="1">
    <location>
        <begin position="415"/>
        <end position="437"/>
    </location>
</feature>
<dbReference type="AlphaFoldDB" id="A0A939E186"/>
<protein>
    <recommendedName>
        <fullName evidence="4">Tetratricopeptide repeat protein</fullName>
    </recommendedName>
</protein>
<accession>A0A939E186</accession>
<reference evidence="2" key="1">
    <citation type="submission" date="2021-03" db="EMBL/GenBank/DDBJ databases">
        <authorList>
            <person name="Sun Q."/>
        </authorList>
    </citation>
    <scope>NUCLEOTIDE SEQUENCE</scope>
    <source>
        <strain evidence="2">CCM 8862</strain>
    </source>
</reference>
<gene>
    <name evidence="2" type="ORF">JZY06_08150</name>
</gene>
<comment type="caution">
    <text evidence="2">The sequence shown here is derived from an EMBL/GenBank/DDBJ whole genome shotgun (WGS) entry which is preliminary data.</text>
</comment>
<evidence type="ECO:0000313" key="2">
    <source>
        <dbReference type="EMBL" id="MBN9644580.1"/>
    </source>
</evidence>
<keyword evidence="3" id="KW-1185">Reference proteome</keyword>
<dbReference type="EMBL" id="JAFLEQ010000015">
    <property type="protein sequence ID" value="MBN9644580.1"/>
    <property type="molecule type" value="Genomic_DNA"/>
</dbReference>
<proteinExistence type="predicted"/>
<name>A0A939E186_9CORY</name>
<sequence>MTPEDLTGNPELRDLIRRAAAEQWGTTCTQLWARAQELAESLGETRALALTSVELVTARAQTRNYSEAVPGFLRCEELVTEHPDWFDDYCKESHAWNFKYVTSAVRCNPNVPVDQCMAILNRMGEFYNQIGDSGRAVWVRRWYMHDDCGDPAQADEAYHTWQTKPRTDLADCFACEPEYPVEYESFHGNWEAALKAGEEALAIPANSQPQCGDQPEALKTKMLETWVRTGHDDKAWAAHVAAWARHRTDPRVIMYHNLHLRYLALTGAAGRPERLQRGHAILVRYLPWWSKLSSHTDLMRIAAAAAVITKALPDRDAPFGADLSPDMLAWWDDAPTLVNPTISQAQQWFETLALDIAEAFDNRPGLTVARHVERVKKLLNPTPVDPLPARGPVIDITGTAGEIDIDYRIVDTSSATAEATTDPVKQPETATPAGDGGYVAIDINDPVRRMHGGALIAEAEKTIAVTGSAPSSFPAMVVLEKALAQADLEQRFREVAANEGAPGDPARRLARYVTATIDSLRRGDDGYDIDPDEPRSDASWAQMARAELLSEDKKFMEAAQLADSLMRKPSADPIGLRIQGLSILTDAALKAGYASEALPTARELVNVTAALNLPTATLGASVLMSQVLLALKRPAEAAEVLEAALMRVDGIDIGAAEAAVRRGLAKALSDADIDRDAGEELLSAARIFTSLGQHDRALDALEDAARCFAWAQDADYSVATADRIIGELERRLADPGNSDEETDTLVKRKEQALLFALKVLSTQQAGLTVTQSAHMDALFDRFHAVVQHPGYRSRKASGWEIARSWREEAHIRLAAGQYVPARDSASMALNGFTDCGDQLDRAETLMVLATIEAMAGDSSEAVGYARRILSETDENMRTMTIRSQAQQLITQLTGQE</sequence>
<evidence type="ECO:0000256" key="1">
    <source>
        <dbReference type="SAM" id="MobiDB-lite"/>
    </source>
</evidence>
<dbReference type="SUPFAM" id="SSF48452">
    <property type="entry name" value="TPR-like"/>
    <property type="match status" value="1"/>
</dbReference>
<evidence type="ECO:0008006" key="4">
    <source>
        <dbReference type="Google" id="ProtNLM"/>
    </source>
</evidence>
<dbReference type="Gene3D" id="1.25.40.10">
    <property type="entry name" value="Tetratricopeptide repeat domain"/>
    <property type="match status" value="1"/>
</dbReference>
<organism evidence="2 3">
    <name type="scientific">Corynebacterium mendelii</name>
    <dbReference type="NCBI Taxonomy" id="2765362"/>
    <lineage>
        <taxon>Bacteria</taxon>
        <taxon>Bacillati</taxon>
        <taxon>Actinomycetota</taxon>
        <taxon>Actinomycetes</taxon>
        <taxon>Mycobacteriales</taxon>
        <taxon>Corynebacteriaceae</taxon>
        <taxon>Corynebacterium</taxon>
    </lineage>
</organism>
<dbReference type="InterPro" id="IPR011990">
    <property type="entry name" value="TPR-like_helical_dom_sf"/>
</dbReference>
<dbReference type="Proteomes" id="UP000664332">
    <property type="component" value="Unassembled WGS sequence"/>
</dbReference>